<accession>A0A8X6XER4</accession>
<keyword evidence="12" id="KW-1185">Reference proteome</keyword>
<feature type="domain" description="Reverse transcriptase" evidence="9">
    <location>
        <begin position="4"/>
        <end position="59"/>
    </location>
</feature>
<dbReference type="PANTHER" id="PTHR33064:SF37">
    <property type="entry name" value="RIBONUCLEASE H"/>
    <property type="match status" value="1"/>
</dbReference>
<dbReference type="Pfam" id="PF17917">
    <property type="entry name" value="RT_RNaseH"/>
    <property type="match status" value="1"/>
</dbReference>
<evidence type="ECO:0000259" key="9">
    <source>
        <dbReference type="Pfam" id="PF00078"/>
    </source>
</evidence>
<dbReference type="GO" id="GO:0006508">
    <property type="term" value="P:proteolysis"/>
    <property type="evidence" value="ECO:0007669"/>
    <property type="project" value="UniProtKB-KW"/>
</dbReference>
<proteinExistence type="predicted"/>
<dbReference type="GO" id="GO:0003964">
    <property type="term" value="F:RNA-directed DNA polymerase activity"/>
    <property type="evidence" value="ECO:0007669"/>
    <property type="project" value="UniProtKB-KW"/>
</dbReference>
<comment type="caution">
    <text evidence="11">The sequence shown here is derived from an EMBL/GenBank/DDBJ whole genome shotgun (WGS) entry which is preliminary data.</text>
</comment>
<dbReference type="PANTHER" id="PTHR33064">
    <property type="entry name" value="POL PROTEIN"/>
    <property type="match status" value="1"/>
</dbReference>
<dbReference type="Gene3D" id="3.30.70.270">
    <property type="match status" value="1"/>
</dbReference>
<reference evidence="11" key="1">
    <citation type="submission" date="2020-08" db="EMBL/GenBank/DDBJ databases">
        <title>Multicomponent nature underlies the extraordinary mechanical properties of spider dragline silk.</title>
        <authorList>
            <person name="Kono N."/>
            <person name="Nakamura H."/>
            <person name="Mori M."/>
            <person name="Yoshida Y."/>
            <person name="Ohtoshi R."/>
            <person name="Malay A.D."/>
            <person name="Moran D.A.P."/>
            <person name="Tomita M."/>
            <person name="Numata K."/>
            <person name="Arakawa K."/>
        </authorList>
    </citation>
    <scope>NUCLEOTIDE SEQUENCE</scope>
</reference>
<feature type="domain" description="Reverse transcriptase RNase H-like" evidence="10">
    <location>
        <begin position="76"/>
        <end position="159"/>
    </location>
</feature>
<evidence type="ECO:0000313" key="12">
    <source>
        <dbReference type="Proteomes" id="UP000886998"/>
    </source>
</evidence>
<dbReference type="InterPro" id="IPR041373">
    <property type="entry name" value="RT_RNaseH"/>
</dbReference>
<evidence type="ECO:0000313" key="11">
    <source>
        <dbReference type="EMBL" id="GFY51666.1"/>
    </source>
</evidence>
<keyword evidence="5" id="KW-0064">Aspartyl protease</keyword>
<dbReference type="InterPro" id="IPR043128">
    <property type="entry name" value="Rev_trsase/Diguanyl_cyclase"/>
</dbReference>
<dbReference type="Proteomes" id="UP000886998">
    <property type="component" value="Unassembled WGS sequence"/>
</dbReference>
<dbReference type="AlphaFoldDB" id="A0A8X6XER4"/>
<keyword evidence="3" id="KW-0548">Nucleotidyltransferase</keyword>
<protein>
    <submittedName>
        <fullName evidence="11">Retrovirus-related Pol polyprotein from transposon 17.6</fullName>
    </submittedName>
</protein>
<evidence type="ECO:0000256" key="6">
    <source>
        <dbReference type="ARBA" id="ARBA00022759"/>
    </source>
</evidence>
<keyword evidence="6" id="KW-0255">Endonuclease</keyword>
<dbReference type="InterPro" id="IPR000477">
    <property type="entry name" value="RT_dom"/>
</dbReference>
<evidence type="ECO:0000256" key="8">
    <source>
        <dbReference type="ARBA" id="ARBA00022918"/>
    </source>
</evidence>
<dbReference type="OrthoDB" id="10058156at2759"/>
<keyword evidence="1" id="KW-0645">Protease</keyword>
<evidence type="ECO:0000256" key="2">
    <source>
        <dbReference type="ARBA" id="ARBA00022679"/>
    </source>
</evidence>
<keyword evidence="2" id="KW-0808">Transferase</keyword>
<dbReference type="EMBL" id="BMAV01008240">
    <property type="protein sequence ID" value="GFY51666.1"/>
    <property type="molecule type" value="Genomic_DNA"/>
</dbReference>
<evidence type="ECO:0000256" key="4">
    <source>
        <dbReference type="ARBA" id="ARBA00022722"/>
    </source>
</evidence>
<dbReference type="InterPro" id="IPR051320">
    <property type="entry name" value="Viral_Replic_Matur_Polypro"/>
</dbReference>
<organism evidence="11 12">
    <name type="scientific">Trichonephila inaurata madagascariensis</name>
    <dbReference type="NCBI Taxonomy" id="2747483"/>
    <lineage>
        <taxon>Eukaryota</taxon>
        <taxon>Metazoa</taxon>
        <taxon>Ecdysozoa</taxon>
        <taxon>Arthropoda</taxon>
        <taxon>Chelicerata</taxon>
        <taxon>Arachnida</taxon>
        <taxon>Araneae</taxon>
        <taxon>Araneomorphae</taxon>
        <taxon>Entelegynae</taxon>
        <taxon>Araneoidea</taxon>
        <taxon>Nephilidae</taxon>
        <taxon>Trichonephila</taxon>
        <taxon>Trichonephila inaurata</taxon>
    </lineage>
</organism>
<dbReference type="Gene3D" id="3.10.20.370">
    <property type="match status" value="1"/>
</dbReference>
<dbReference type="SUPFAM" id="SSF56672">
    <property type="entry name" value="DNA/RNA polymerases"/>
    <property type="match status" value="1"/>
</dbReference>
<dbReference type="InterPro" id="IPR043502">
    <property type="entry name" value="DNA/RNA_pol_sf"/>
</dbReference>
<dbReference type="CDD" id="cd09274">
    <property type="entry name" value="RNase_HI_RT_Ty3"/>
    <property type="match status" value="1"/>
</dbReference>
<evidence type="ECO:0000256" key="5">
    <source>
        <dbReference type="ARBA" id="ARBA00022750"/>
    </source>
</evidence>
<dbReference type="FunFam" id="3.10.20.370:FF:000001">
    <property type="entry name" value="Retrovirus-related Pol polyprotein from transposon 17.6-like protein"/>
    <property type="match status" value="1"/>
</dbReference>
<name>A0A8X6XER4_9ARAC</name>
<keyword evidence="8" id="KW-0695">RNA-directed DNA polymerase</keyword>
<dbReference type="Pfam" id="PF00078">
    <property type="entry name" value="RVT_1"/>
    <property type="match status" value="1"/>
</dbReference>
<evidence type="ECO:0000256" key="1">
    <source>
        <dbReference type="ARBA" id="ARBA00022670"/>
    </source>
</evidence>
<dbReference type="GO" id="GO:0004519">
    <property type="term" value="F:endonuclease activity"/>
    <property type="evidence" value="ECO:0007669"/>
    <property type="project" value="UniProtKB-KW"/>
</dbReference>
<keyword evidence="7" id="KW-0378">Hydrolase</keyword>
<evidence type="ECO:0000259" key="10">
    <source>
        <dbReference type="Pfam" id="PF17917"/>
    </source>
</evidence>
<keyword evidence="4" id="KW-0540">Nuclease</keyword>
<evidence type="ECO:0000256" key="3">
    <source>
        <dbReference type="ARBA" id="ARBA00022695"/>
    </source>
</evidence>
<evidence type="ECO:0000256" key="7">
    <source>
        <dbReference type="ARBA" id="ARBA00022801"/>
    </source>
</evidence>
<sequence length="179" mass="20369">MSKVVQFISDFACAYIDDLAVFSDTWKEYLNHLEEVFKRLEHFNLSVNLGKCEFARQKVLYSEHVIGSELQIPGIEKPYYLHTDAFKTVVGCCLSQLDGEGNIHPIAFGSQKLNPSQQKWSTIEREAYAIILALKRFEALLCGAKIFLLTDHNPLVFLLGLHPNIRDCSGGLWQRHKGI</sequence>
<dbReference type="GO" id="GO:0004190">
    <property type="term" value="F:aspartic-type endopeptidase activity"/>
    <property type="evidence" value="ECO:0007669"/>
    <property type="project" value="UniProtKB-KW"/>
</dbReference>
<gene>
    <name evidence="11" type="primary">pol_3563</name>
    <name evidence="11" type="ORF">TNIN_65341</name>
</gene>